<sequence>MTTSIPSTMHGWRKHMGSPDPVWEEVAVPQTPPTGFLIKMLASGVCRSDHSILIDEKPRPWFEKQFTLGHEGCGTIVRVGAQVRSDSKFKVGDVVALDAVPGCGFDDCPECSRDVSQLCLRCQHSGIGQDGYHAPYAAVDQRAVVLVPEGVTPAEAAVATDAVKTGYHAITRRGEVKAHETVFLFGLGGLGFNALQTIHHIGARVIVSDVKEELLEEAVKLGIPRGDIVPVGKSPTEFIIENGLDGKIDTVLDFVGMHQTFHDAQVIVRRGGKIVCVGTLDHENVVDMKNGIRKRLSFIFSYGGQLDDLEEVLELISKKVIQPQVVGKPPSEFPATLQGLLDGQIKGRIALMYDQ</sequence>
<name>A0A1B8G7L5_9PEZI</name>
<dbReference type="GO" id="GO:0008270">
    <property type="term" value="F:zinc ion binding"/>
    <property type="evidence" value="ECO:0007669"/>
    <property type="project" value="InterPro"/>
</dbReference>
<accession>A0A1B8G7L5</accession>
<evidence type="ECO:0000256" key="1">
    <source>
        <dbReference type="ARBA" id="ARBA00022723"/>
    </source>
</evidence>
<evidence type="ECO:0000313" key="6">
    <source>
        <dbReference type="EMBL" id="OBT91812.2"/>
    </source>
</evidence>
<dbReference type="STRING" id="342668.A0A1B8G7L5"/>
<dbReference type="PANTHER" id="PTHR43401">
    <property type="entry name" value="L-THREONINE 3-DEHYDROGENASE"/>
    <property type="match status" value="1"/>
</dbReference>
<evidence type="ECO:0000256" key="3">
    <source>
        <dbReference type="ARBA" id="ARBA00023002"/>
    </source>
</evidence>
<reference evidence="7" key="2">
    <citation type="journal article" date="2018" name="Nat. Commun.">
        <title>Extreme sensitivity to ultraviolet light in the fungal pathogen causing white-nose syndrome of bats.</title>
        <authorList>
            <person name="Palmer J.M."/>
            <person name="Drees K.P."/>
            <person name="Foster J.T."/>
            <person name="Lindner D.L."/>
        </authorList>
    </citation>
    <scope>NUCLEOTIDE SEQUENCE [LARGE SCALE GENOMIC DNA]</scope>
    <source>
        <strain evidence="7">UAMH 10579</strain>
    </source>
</reference>
<gene>
    <name evidence="6" type="ORF">VE01_09355</name>
</gene>
<proteinExistence type="inferred from homology"/>
<dbReference type="InterPro" id="IPR013154">
    <property type="entry name" value="ADH-like_N"/>
</dbReference>
<dbReference type="EMBL" id="KV460280">
    <property type="protein sequence ID" value="OBT91812.2"/>
    <property type="molecule type" value="Genomic_DNA"/>
</dbReference>
<dbReference type="Proteomes" id="UP000091956">
    <property type="component" value="Unassembled WGS sequence"/>
</dbReference>
<dbReference type="InterPro" id="IPR036291">
    <property type="entry name" value="NAD(P)-bd_dom_sf"/>
</dbReference>
<dbReference type="PANTHER" id="PTHR43401:SF5">
    <property type="entry name" value="ALCOHOL DEHYDROGENASE-RELATED"/>
    <property type="match status" value="1"/>
</dbReference>
<evidence type="ECO:0000256" key="2">
    <source>
        <dbReference type="ARBA" id="ARBA00022833"/>
    </source>
</evidence>
<keyword evidence="7" id="KW-1185">Reference proteome</keyword>
<dbReference type="InterPro" id="IPR011032">
    <property type="entry name" value="GroES-like_sf"/>
</dbReference>
<feature type="domain" description="Enoyl reductase (ER)" evidence="5">
    <location>
        <begin position="17"/>
        <end position="351"/>
    </location>
</feature>
<dbReference type="GeneID" id="28842741"/>
<dbReference type="Pfam" id="PF00107">
    <property type="entry name" value="ADH_zinc_N"/>
    <property type="match status" value="1"/>
</dbReference>
<evidence type="ECO:0000313" key="7">
    <source>
        <dbReference type="Proteomes" id="UP000091956"/>
    </source>
</evidence>
<dbReference type="Gene3D" id="3.90.180.10">
    <property type="entry name" value="Medium-chain alcohol dehydrogenases, catalytic domain"/>
    <property type="match status" value="1"/>
</dbReference>
<dbReference type="Pfam" id="PF08240">
    <property type="entry name" value="ADH_N"/>
    <property type="match status" value="1"/>
</dbReference>
<dbReference type="InterPro" id="IPR020843">
    <property type="entry name" value="ER"/>
</dbReference>
<dbReference type="SUPFAM" id="SSF51735">
    <property type="entry name" value="NAD(P)-binding Rossmann-fold domains"/>
    <property type="match status" value="1"/>
</dbReference>
<dbReference type="PROSITE" id="PS00059">
    <property type="entry name" value="ADH_ZINC"/>
    <property type="match status" value="1"/>
</dbReference>
<dbReference type="InterPro" id="IPR050129">
    <property type="entry name" value="Zn_alcohol_dh"/>
</dbReference>
<dbReference type="InterPro" id="IPR013149">
    <property type="entry name" value="ADH-like_C"/>
</dbReference>
<dbReference type="CDD" id="cd08254">
    <property type="entry name" value="hydroxyacyl_CoA_DH"/>
    <property type="match status" value="1"/>
</dbReference>
<keyword evidence="2 4" id="KW-0862">Zinc</keyword>
<keyword evidence="1 4" id="KW-0479">Metal-binding</keyword>
<dbReference type="SMART" id="SM00829">
    <property type="entry name" value="PKS_ER"/>
    <property type="match status" value="1"/>
</dbReference>
<organism evidence="6 7">
    <name type="scientific">Pseudogymnoascus verrucosus</name>
    <dbReference type="NCBI Taxonomy" id="342668"/>
    <lineage>
        <taxon>Eukaryota</taxon>
        <taxon>Fungi</taxon>
        <taxon>Dikarya</taxon>
        <taxon>Ascomycota</taxon>
        <taxon>Pezizomycotina</taxon>
        <taxon>Leotiomycetes</taxon>
        <taxon>Thelebolales</taxon>
        <taxon>Thelebolaceae</taxon>
        <taxon>Pseudogymnoascus</taxon>
    </lineage>
</organism>
<evidence type="ECO:0000256" key="4">
    <source>
        <dbReference type="RuleBase" id="RU361277"/>
    </source>
</evidence>
<dbReference type="InterPro" id="IPR002328">
    <property type="entry name" value="ADH_Zn_CS"/>
</dbReference>
<dbReference type="AlphaFoldDB" id="A0A1B8G7L5"/>
<evidence type="ECO:0000259" key="5">
    <source>
        <dbReference type="SMART" id="SM00829"/>
    </source>
</evidence>
<keyword evidence="3" id="KW-0560">Oxidoreductase</keyword>
<dbReference type="RefSeq" id="XP_059319260.1">
    <property type="nucleotide sequence ID" value="XM_059464058.1"/>
</dbReference>
<comment type="cofactor">
    <cofactor evidence="4">
        <name>Zn(2+)</name>
        <dbReference type="ChEBI" id="CHEBI:29105"/>
    </cofactor>
</comment>
<protein>
    <recommendedName>
        <fullName evidence="5">Enoyl reductase (ER) domain-containing protein</fullName>
    </recommendedName>
</protein>
<comment type="similarity">
    <text evidence="4">Belongs to the zinc-containing alcohol dehydrogenase family.</text>
</comment>
<dbReference type="Gene3D" id="3.40.50.720">
    <property type="entry name" value="NAD(P)-binding Rossmann-like Domain"/>
    <property type="match status" value="1"/>
</dbReference>
<dbReference type="SUPFAM" id="SSF50129">
    <property type="entry name" value="GroES-like"/>
    <property type="match status" value="1"/>
</dbReference>
<reference evidence="6 7" key="1">
    <citation type="submission" date="2016-03" db="EMBL/GenBank/DDBJ databases">
        <title>Comparative genomics of Pseudogymnoascus destructans, the fungus causing white-nose syndrome of bats.</title>
        <authorList>
            <person name="Palmer J.M."/>
            <person name="Drees K.P."/>
            <person name="Foster J.T."/>
            <person name="Lindner D.L."/>
        </authorList>
    </citation>
    <scope>NUCLEOTIDE SEQUENCE [LARGE SCALE GENOMIC DNA]</scope>
    <source>
        <strain evidence="6 7">UAMH 10579</strain>
    </source>
</reference>
<dbReference type="GO" id="GO:0016491">
    <property type="term" value="F:oxidoreductase activity"/>
    <property type="evidence" value="ECO:0007669"/>
    <property type="project" value="UniProtKB-KW"/>
</dbReference>